<evidence type="ECO:0000313" key="6">
    <source>
        <dbReference type="Proteomes" id="UP000753802"/>
    </source>
</evidence>
<dbReference type="SUPFAM" id="SSF53335">
    <property type="entry name" value="S-adenosyl-L-methionine-dependent methyltransferases"/>
    <property type="match status" value="1"/>
</dbReference>
<evidence type="ECO:0000313" key="5">
    <source>
        <dbReference type="EMBL" id="NCI52090.1"/>
    </source>
</evidence>
<dbReference type="Proteomes" id="UP000753802">
    <property type="component" value="Unassembled WGS sequence"/>
</dbReference>
<gene>
    <name evidence="5" type="ORF">GWC95_19350</name>
</gene>
<proteinExistence type="inferred from homology"/>
<dbReference type="InterPro" id="IPR029063">
    <property type="entry name" value="SAM-dependent_MTases_sf"/>
</dbReference>
<keyword evidence="3" id="KW-0949">S-adenosyl-L-methionine</keyword>
<dbReference type="EMBL" id="JAACJS010000015">
    <property type="protein sequence ID" value="NCI52090.1"/>
    <property type="molecule type" value="Genomic_DNA"/>
</dbReference>
<comment type="caution">
    <text evidence="5">The sequence shown here is derived from an EMBL/GenBank/DDBJ whole genome shotgun (WGS) entry which is preliminary data.</text>
</comment>
<keyword evidence="6" id="KW-1185">Reference proteome</keyword>
<sequence>MRFGDVLLSHTMHYPLTLTNIFPDLGLYLPDPLQVRSVYEKQLLAEPDTPFPFWAKTWPSAFALASFLRDEIKWTEGKNVLELGAGTALPSFAIAPFAASVTISDHAPEAVALMKKNIAHLGLQNAHACLIDWNALPPNLEAGVLLLSDTNYAAVQFPSLLNLIDRFVNVGTTVILSTPVRINITPFAEAIRPLIKHSVLRTHSQPQEAVEIRILVLGK</sequence>
<dbReference type="PANTHER" id="PTHR14614">
    <property type="entry name" value="HEPATOCELLULAR CARCINOMA-ASSOCIATED ANTIGEN"/>
    <property type="match status" value="1"/>
</dbReference>
<dbReference type="GO" id="GO:0008168">
    <property type="term" value="F:methyltransferase activity"/>
    <property type="evidence" value="ECO:0007669"/>
    <property type="project" value="UniProtKB-KW"/>
</dbReference>
<keyword evidence="1 5" id="KW-0489">Methyltransferase</keyword>
<dbReference type="CDD" id="cd02440">
    <property type="entry name" value="AdoMet_MTases"/>
    <property type="match status" value="1"/>
</dbReference>
<dbReference type="PANTHER" id="PTHR14614:SF164">
    <property type="entry name" value="HISTONE-ARGININE METHYLTRANSFERASE METTL23"/>
    <property type="match status" value="1"/>
</dbReference>
<organism evidence="5 6">
    <name type="scientific">Sediminibacterium roseum</name>
    <dbReference type="NCBI Taxonomy" id="1978412"/>
    <lineage>
        <taxon>Bacteria</taxon>
        <taxon>Pseudomonadati</taxon>
        <taxon>Bacteroidota</taxon>
        <taxon>Chitinophagia</taxon>
        <taxon>Chitinophagales</taxon>
        <taxon>Chitinophagaceae</taxon>
        <taxon>Sediminibacterium</taxon>
    </lineage>
</organism>
<dbReference type="Pfam" id="PF10294">
    <property type="entry name" value="Methyltransf_16"/>
    <property type="match status" value="1"/>
</dbReference>
<reference evidence="5 6" key="1">
    <citation type="submission" date="2020-01" db="EMBL/GenBank/DDBJ databases">
        <title>Genome analysis.</title>
        <authorList>
            <person name="Wu S."/>
            <person name="Wang G."/>
        </authorList>
    </citation>
    <scope>NUCLEOTIDE SEQUENCE [LARGE SCALE GENOMIC DNA]</scope>
    <source>
        <strain evidence="5 6">SYL130</strain>
    </source>
</reference>
<evidence type="ECO:0000256" key="4">
    <source>
        <dbReference type="ARBA" id="ARBA00043988"/>
    </source>
</evidence>
<dbReference type="GO" id="GO:0032259">
    <property type="term" value="P:methylation"/>
    <property type="evidence" value="ECO:0007669"/>
    <property type="project" value="UniProtKB-KW"/>
</dbReference>
<evidence type="ECO:0000256" key="1">
    <source>
        <dbReference type="ARBA" id="ARBA00022603"/>
    </source>
</evidence>
<keyword evidence="2" id="KW-0808">Transferase</keyword>
<dbReference type="Gene3D" id="3.40.50.150">
    <property type="entry name" value="Vaccinia Virus protein VP39"/>
    <property type="match status" value="1"/>
</dbReference>
<accession>A0ABW9ZY31</accession>
<comment type="similarity">
    <text evidence="4">Belongs to the methyltransferase superfamily. METTL23 family.</text>
</comment>
<evidence type="ECO:0000256" key="2">
    <source>
        <dbReference type="ARBA" id="ARBA00022679"/>
    </source>
</evidence>
<name>A0ABW9ZY31_9BACT</name>
<evidence type="ECO:0000256" key="3">
    <source>
        <dbReference type="ARBA" id="ARBA00022691"/>
    </source>
</evidence>
<dbReference type="InterPro" id="IPR019410">
    <property type="entry name" value="Methyltransf_16"/>
</dbReference>
<protein>
    <submittedName>
        <fullName evidence="5">Methyltransferase domain-containing protein</fullName>
    </submittedName>
</protein>